<feature type="transmembrane region" description="Helical" evidence="6">
    <location>
        <begin position="149"/>
        <end position="167"/>
    </location>
</feature>
<feature type="transmembrane region" description="Helical" evidence="6">
    <location>
        <begin position="70"/>
        <end position="91"/>
    </location>
</feature>
<accession>A0A543J4I9</accession>
<comment type="subcellular location">
    <subcellularLocation>
        <location evidence="1">Cell membrane</location>
        <topology evidence="1">Multi-pass membrane protein</topology>
    </subcellularLocation>
</comment>
<dbReference type="PANTHER" id="PTHR32196:SF63">
    <property type="entry name" value="INNER MEMBRANE ABC TRANSPORTER PERMEASE PROTEIN YJFF"/>
    <property type="match status" value="1"/>
</dbReference>
<dbReference type="EMBL" id="VFPQ01000001">
    <property type="protein sequence ID" value="TQM77688.1"/>
    <property type="molecule type" value="Genomic_DNA"/>
</dbReference>
<dbReference type="RefSeq" id="WP_142261382.1">
    <property type="nucleotide sequence ID" value="NZ_BMPV01000002.1"/>
</dbReference>
<dbReference type="AlphaFoldDB" id="A0A543J4I9"/>
<dbReference type="CDD" id="cd06579">
    <property type="entry name" value="TM_PBP1_transp_AraH_like"/>
    <property type="match status" value="1"/>
</dbReference>
<dbReference type="OrthoDB" id="9808136at2"/>
<feature type="transmembrane region" description="Helical" evidence="6">
    <location>
        <begin position="44"/>
        <end position="64"/>
    </location>
</feature>
<feature type="transmembrane region" description="Helical" evidence="6">
    <location>
        <begin position="268"/>
        <end position="290"/>
    </location>
</feature>
<reference evidence="7 8" key="1">
    <citation type="submission" date="2019-06" db="EMBL/GenBank/DDBJ databases">
        <title>Sequencing the genomes of 1000 actinobacteria strains.</title>
        <authorList>
            <person name="Klenk H.-P."/>
        </authorList>
    </citation>
    <scope>NUCLEOTIDE SEQUENCE [LARGE SCALE GENOMIC DNA]</scope>
    <source>
        <strain evidence="7 8">DSM 43186</strain>
    </source>
</reference>
<sequence length="350" mass="35205">MTESSTSTPAAGTARPPAAARLDAAAERQRGVLRERVGRLLQQHGALMVLAVLVVFGSVAFESFATADNAISVIVSSSFLAIIAIGMTFVIISGGIDLSVGSLFVLGGVLAAYASQAGTLTALALPLAVCGLFGLVQGVIIARTGMAPFIVTLAGMLGARGLMLAVSHEGATTYLVEDRAFAALGQTGPFGTGLTWPVYITVALALLGMLLLQRTGFGQNVYAIGGNEDAARLMGVPVARTKILVYTMSGLLAGLAGALNAARLSSGVTILGVGLELDVIAAVVIGGTLLTGGVGGITGTMAGVLLMGVIQSLINQVGSLTSAVQQVVSGAFLALVVIAQRLLSRAQGIT</sequence>
<dbReference type="Proteomes" id="UP000319213">
    <property type="component" value="Unassembled WGS sequence"/>
</dbReference>
<keyword evidence="5 6" id="KW-0472">Membrane</keyword>
<keyword evidence="8" id="KW-1185">Reference proteome</keyword>
<feature type="transmembrane region" description="Helical" evidence="6">
    <location>
        <begin position="122"/>
        <end position="142"/>
    </location>
</feature>
<proteinExistence type="predicted"/>
<comment type="caution">
    <text evidence="7">The sequence shown here is derived from an EMBL/GenBank/DDBJ whole genome shotgun (WGS) entry which is preliminary data.</text>
</comment>
<organism evidence="7 8">
    <name type="scientific">Thermopolyspora flexuosa</name>
    <dbReference type="NCBI Taxonomy" id="103836"/>
    <lineage>
        <taxon>Bacteria</taxon>
        <taxon>Bacillati</taxon>
        <taxon>Actinomycetota</taxon>
        <taxon>Actinomycetes</taxon>
        <taxon>Streptosporangiales</taxon>
        <taxon>Streptosporangiaceae</taxon>
        <taxon>Thermopolyspora</taxon>
    </lineage>
</organism>
<protein>
    <submittedName>
        <fullName evidence="7">Monosaccharide ABC transporter membrane protein (CUT2 family)</fullName>
    </submittedName>
</protein>
<evidence type="ECO:0000256" key="1">
    <source>
        <dbReference type="ARBA" id="ARBA00004651"/>
    </source>
</evidence>
<evidence type="ECO:0000256" key="6">
    <source>
        <dbReference type="SAM" id="Phobius"/>
    </source>
</evidence>
<name>A0A543J4I9_9ACTN</name>
<dbReference type="InterPro" id="IPR001851">
    <property type="entry name" value="ABC_transp_permease"/>
</dbReference>
<gene>
    <name evidence="7" type="ORF">FHX40_4459</name>
</gene>
<keyword evidence="2" id="KW-1003">Cell membrane</keyword>
<feature type="transmembrane region" description="Helical" evidence="6">
    <location>
        <begin position="243"/>
        <end position="262"/>
    </location>
</feature>
<dbReference type="GO" id="GO:0005886">
    <property type="term" value="C:plasma membrane"/>
    <property type="evidence" value="ECO:0007669"/>
    <property type="project" value="UniProtKB-SubCell"/>
</dbReference>
<evidence type="ECO:0000313" key="7">
    <source>
        <dbReference type="EMBL" id="TQM77688.1"/>
    </source>
</evidence>
<keyword evidence="4 6" id="KW-1133">Transmembrane helix</keyword>
<evidence type="ECO:0000313" key="8">
    <source>
        <dbReference type="Proteomes" id="UP000319213"/>
    </source>
</evidence>
<evidence type="ECO:0000256" key="3">
    <source>
        <dbReference type="ARBA" id="ARBA00022692"/>
    </source>
</evidence>
<dbReference type="PANTHER" id="PTHR32196">
    <property type="entry name" value="ABC TRANSPORTER PERMEASE PROTEIN YPHD-RELATED-RELATED"/>
    <property type="match status" value="1"/>
</dbReference>
<feature type="transmembrane region" description="Helical" evidence="6">
    <location>
        <begin position="323"/>
        <end position="343"/>
    </location>
</feature>
<evidence type="ECO:0000256" key="5">
    <source>
        <dbReference type="ARBA" id="ARBA00023136"/>
    </source>
</evidence>
<dbReference type="Pfam" id="PF02653">
    <property type="entry name" value="BPD_transp_2"/>
    <property type="match status" value="1"/>
</dbReference>
<evidence type="ECO:0000256" key="4">
    <source>
        <dbReference type="ARBA" id="ARBA00022989"/>
    </source>
</evidence>
<feature type="transmembrane region" description="Helical" evidence="6">
    <location>
        <begin position="194"/>
        <end position="212"/>
    </location>
</feature>
<dbReference type="GO" id="GO:0022857">
    <property type="term" value="F:transmembrane transporter activity"/>
    <property type="evidence" value="ECO:0007669"/>
    <property type="project" value="InterPro"/>
</dbReference>
<feature type="transmembrane region" description="Helical" evidence="6">
    <location>
        <begin position="98"/>
        <end position="116"/>
    </location>
</feature>
<evidence type="ECO:0000256" key="2">
    <source>
        <dbReference type="ARBA" id="ARBA00022475"/>
    </source>
</evidence>
<keyword evidence="3 6" id="KW-0812">Transmembrane</keyword>